<dbReference type="RefSeq" id="WP_217891546.1">
    <property type="nucleotide sequence ID" value="NZ_JAHSTS010000001.1"/>
</dbReference>
<dbReference type="Proteomes" id="UP000765224">
    <property type="component" value="Unassembled WGS sequence"/>
</dbReference>
<name>A0ABS6PD22_9PSED</name>
<proteinExistence type="predicted"/>
<keyword evidence="2" id="KW-1185">Reference proteome</keyword>
<evidence type="ECO:0008006" key="3">
    <source>
        <dbReference type="Google" id="ProtNLM"/>
    </source>
</evidence>
<reference evidence="1 2" key="1">
    <citation type="submission" date="2021-06" db="EMBL/GenBank/DDBJ databases">
        <title>Updating the genus Pseudomonas: Description of 43 new species and partition of the Pseudomonas putida group.</title>
        <authorList>
            <person name="Girard L."/>
            <person name="Lood C."/>
            <person name="Vandamme P."/>
            <person name="Rokni-Zadeh H."/>
            <person name="Van Noort V."/>
            <person name="Hofte M."/>
            <person name="Lavigne R."/>
            <person name="De Mot R."/>
        </authorList>
    </citation>
    <scope>NUCLEOTIDE SEQUENCE [LARGE SCALE GENOMIC DNA]</scope>
    <source>
        <strain evidence="1 2">COR58</strain>
    </source>
</reference>
<dbReference type="EMBL" id="JAHSTS010000001">
    <property type="protein sequence ID" value="MBV4457916.1"/>
    <property type="molecule type" value="Genomic_DNA"/>
</dbReference>
<gene>
    <name evidence="1" type="ORF">KVG96_08165</name>
</gene>
<protein>
    <recommendedName>
        <fullName evidence="3">Ubiquitin-like domain-containing protein</fullName>
    </recommendedName>
</protein>
<comment type="caution">
    <text evidence="1">The sequence shown here is derived from an EMBL/GenBank/DDBJ whole genome shotgun (WGS) entry which is preliminary data.</text>
</comment>
<organism evidence="1 2">
    <name type="scientific">Pseudomonas ekonensis</name>
    <dbReference type="NCBI Taxonomy" id="2842353"/>
    <lineage>
        <taxon>Bacteria</taxon>
        <taxon>Pseudomonadati</taxon>
        <taxon>Pseudomonadota</taxon>
        <taxon>Gammaproteobacteria</taxon>
        <taxon>Pseudomonadales</taxon>
        <taxon>Pseudomonadaceae</taxon>
        <taxon>Pseudomonas</taxon>
    </lineage>
</organism>
<evidence type="ECO:0000313" key="2">
    <source>
        <dbReference type="Proteomes" id="UP000765224"/>
    </source>
</evidence>
<sequence length="276" mass="30497">MQIFAKVNGGKILTLDVTADDTVRQLVVMAWNKAFPNLALPADERIKVAYLNKSLVLDLKLEHYNLQKETTFNIMILPAQDSVVDQEVLGALQRFLYVAAAQANANEITFIGVGSYDNGHGSLASVKRQQCPDTLLTYCIEHQVDLNIILIDPGYGTESHLPPQIYHSGEWALLHRELGGKMRQYKHQPAVALKACDIWLTTFATGIAEYGADLMRQGTVIAAVHLPDTFGHIVRWPGCCLICGNFYASPTDPSQFFTLGDDKTIKATGFDVNPPH</sequence>
<evidence type="ECO:0000313" key="1">
    <source>
        <dbReference type="EMBL" id="MBV4457916.1"/>
    </source>
</evidence>
<accession>A0ABS6PD22</accession>